<keyword evidence="10" id="KW-1185">Reference proteome</keyword>
<name>A0ABD6DK16_9EURY</name>
<reference evidence="9 10" key="1">
    <citation type="journal article" date="2019" name="Int. J. Syst. Evol. Microbiol.">
        <title>The Global Catalogue of Microorganisms (GCM) 10K type strain sequencing project: providing services to taxonomists for standard genome sequencing and annotation.</title>
        <authorList>
            <consortium name="The Broad Institute Genomics Platform"/>
            <consortium name="The Broad Institute Genome Sequencing Center for Infectious Disease"/>
            <person name="Wu L."/>
            <person name="Ma J."/>
        </authorList>
    </citation>
    <scope>NUCLEOTIDE SEQUENCE [LARGE SCALE GENOMIC DNA]</scope>
    <source>
        <strain evidence="9 10">CGMCC 1.10390</strain>
    </source>
</reference>
<dbReference type="PANTHER" id="PTHR48078:SF6">
    <property type="entry name" value="L-THREONINE DEHYDRATASE CATABOLIC TDCB"/>
    <property type="match status" value="1"/>
</dbReference>
<evidence type="ECO:0000256" key="6">
    <source>
        <dbReference type="PIRSR" id="PIRSR604450-51"/>
    </source>
</evidence>
<comment type="caution">
    <text evidence="9">The sequence shown here is derived from an EMBL/GenBank/DDBJ whole genome shotgun (WGS) entry which is preliminary data.</text>
</comment>
<evidence type="ECO:0000256" key="5">
    <source>
        <dbReference type="NCBIfam" id="TIGR00260"/>
    </source>
</evidence>
<dbReference type="EC" id="4.2.3.1" evidence="5"/>
<gene>
    <name evidence="9" type="primary">thrC</name>
    <name evidence="9" type="ORF">ACFSBL_13425</name>
</gene>
<sequence length="431" mass="44988">MTLDHVETLECTLCGATYDPEQVVYTCPNHEGVAGILEVVYDYDVVDDRFDADLDGDIPSQWKYRAFLPVDTDAEPVTLDEGGTDLLDAPRLGDELGVDLRVKNDGLNPTGCFKDRATSIAATKARFAGQDVVTCASTGNAAASLAGYAARAGLDCRIFVPAAAPEGKLVQPRVYGADVLAVDGSYDEAYDLSLEVTDAYGWYNRNAAINPFQIEGKRTVGHELAEQTRESSPDWVVFSMGDGCTIAGCWKGLREFAELGYVDDTPKMLGVQPEGASAIHDAFHGAEDYETVADTLADAVAVGRPRNTVKACRALEESGGTALTVTDEAILDAETLLGRTEGIYAEPSGAAPVAGIQKAREQGIIEPGESVVAVVTGFGLKDTAGAKQAVGDVTEVAPSLDDVAALYGAGDADGAGGEGDAEGSSVTGRGA</sequence>
<comment type="cofactor">
    <cofactor evidence="1 6">
        <name>pyridoxal 5'-phosphate</name>
        <dbReference type="ChEBI" id="CHEBI:597326"/>
    </cofactor>
</comment>
<dbReference type="PANTHER" id="PTHR48078">
    <property type="entry name" value="THREONINE DEHYDRATASE, MITOCHONDRIAL-RELATED"/>
    <property type="match status" value="1"/>
</dbReference>
<dbReference type="EMBL" id="JBHUDO010000003">
    <property type="protein sequence ID" value="MFD1646686.1"/>
    <property type="molecule type" value="Genomic_DNA"/>
</dbReference>
<keyword evidence="3 6" id="KW-0663">Pyridoxal phosphate</keyword>
<evidence type="ECO:0000313" key="9">
    <source>
        <dbReference type="EMBL" id="MFD1646686.1"/>
    </source>
</evidence>
<dbReference type="SUPFAM" id="SSF53686">
    <property type="entry name" value="Tryptophan synthase beta subunit-like PLP-dependent enzymes"/>
    <property type="match status" value="1"/>
</dbReference>
<dbReference type="Pfam" id="PF00291">
    <property type="entry name" value="PALP"/>
    <property type="match status" value="1"/>
</dbReference>
<dbReference type="Gene3D" id="3.40.50.1100">
    <property type="match status" value="2"/>
</dbReference>
<dbReference type="InterPro" id="IPR004450">
    <property type="entry name" value="Thr_synthase-like"/>
</dbReference>
<evidence type="ECO:0000256" key="4">
    <source>
        <dbReference type="ARBA" id="ARBA00023239"/>
    </source>
</evidence>
<evidence type="ECO:0000256" key="1">
    <source>
        <dbReference type="ARBA" id="ARBA00001933"/>
    </source>
</evidence>
<feature type="modified residue" description="N6-(pyridoxal phosphate)lysine" evidence="6">
    <location>
        <position position="114"/>
    </location>
</feature>
<evidence type="ECO:0000256" key="7">
    <source>
        <dbReference type="SAM" id="MobiDB-lite"/>
    </source>
</evidence>
<dbReference type="GO" id="GO:0004795">
    <property type="term" value="F:threonine synthase activity"/>
    <property type="evidence" value="ECO:0007669"/>
    <property type="project" value="UniProtKB-UniRule"/>
</dbReference>
<comment type="similarity">
    <text evidence="2">Belongs to the threonine synthase family.</text>
</comment>
<dbReference type="CDD" id="cd01563">
    <property type="entry name" value="Thr-synth_1"/>
    <property type="match status" value="1"/>
</dbReference>
<dbReference type="AlphaFoldDB" id="A0ABD6DK16"/>
<keyword evidence="4 9" id="KW-0456">Lyase</keyword>
<proteinExistence type="inferred from homology"/>
<feature type="region of interest" description="Disordered" evidence="7">
    <location>
        <begin position="411"/>
        <end position="431"/>
    </location>
</feature>
<dbReference type="InterPro" id="IPR001926">
    <property type="entry name" value="TrpB-like_PALP"/>
</dbReference>
<dbReference type="InterPro" id="IPR036052">
    <property type="entry name" value="TrpB-like_PALP_sf"/>
</dbReference>
<feature type="domain" description="Tryptophan synthase beta chain-like PALP" evidence="8">
    <location>
        <begin position="77"/>
        <end position="377"/>
    </location>
</feature>
<evidence type="ECO:0000256" key="3">
    <source>
        <dbReference type="ARBA" id="ARBA00022898"/>
    </source>
</evidence>
<dbReference type="GO" id="GO:0009088">
    <property type="term" value="P:threonine biosynthetic process"/>
    <property type="evidence" value="ECO:0007669"/>
    <property type="project" value="UniProtKB-UniRule"/>
</dbReference>
<dbReference type="NCBIfam" id="TIGR00260">
    <property type="entry name" value="thrC"/>
    <property type="match status" value="1"/>
</dbReference>
<evidence type="ECO:0000256" key="2">
    <source>
        <dbReference type="ARBA" id="ARBA00005517"/>
    </source>
</evidence>
<dbReference type="InterPro" id="IPR050147">
    <property type="entry name" value="Ser/Thr_Dehydratase"/>
</dbReference>
<protein>
    <recommendedName>
        <fullName evidence="5">Threonine synthase</fullName>
        <ecNumber evidence="5">4.2.3.1</ecNumber>
    </recommendedName>
</protein>
<evidence type="ECO:0000313" key="10">
    <source>
        <dbReference type="Proteomes" id="UP001597034"/>
    </source>
</evidence>
<dbReference type="RefSeq" id="WP_256401232.1">
    <property type="nucleotide sequence ID" value="NZ_JANHJR010000003.1"/>
</dbReference>
<evidence type="ECO:0000259" key="8">
    <source>
        <dbReference type="Pfam" id="PF00291"/>
    </source>
</evidence>
<organism evidence="9 10">
    <name type="scientific">Haloarchaeobius litoreus</name>
    <dbReference type="NCBI Taxonomy" id="755306"/>
    <lineage>
        <taxon>Archaea</taxon>
        <taxon>Methanobacteriati</taxon>
        <taxon>Methanobacteriota</taxon>
        <taxon>Stenosarchaea group</taxon>
        <taxon>Halobacteria</taxon>
        <taxon>Halobacteriales</taxon>
        <taxon>Halorubellaceae</taxon>
        <taxon>Haloarchaeobius</taxon>
    </lineage>
</organism>
<accession>A0ABD6DK16</accession>
<dbReference type="Proteomes" id="UP001597034">
    <property type="component" value="Unassembled WGS sequence"/>
</dbReference>